<keyword evidence="3" id="KW-0732">Signal</keyword>
<evidence type="ECO:0000313" key="9">
    <source>
        <dbReference type="EMBL" id="TKV58816.1"/>
    </source>
</evidence>
<dbReference type="Pfam" id="PF00089">
    <property type="entry name" value="Trypsin"/>
    <property type="match status" value="1"/>
</dbReference>
<comment type="similarity">
    <text evidence="1 6">Belongs to the peptidase S1B family.</text>
</comment>
<name>A0A4U6QFL7_9ACTN</name>
<evidence type="ECO:0000256" key="3">
    <source>
        <dbReference type="ARBA" id="ARBA00022729"/>
    </source>
</evidence>
<dbReference type="InterPro" id="IPR001254">
    <property type="entry name" value="Trypsin_dom"/>
</dbReference>
<dbReference type="Proteomes" id="UP000306985">
    <property type="component" value="Unassembled WGS sequence"/>
</dbReference>
<dbReference type="InterPro" id="IPR043504">
    <property type="entry name" value="Peptidase_S1_PA_chymotrypsin"/>
</dbReference>
<proteinExistence type="inferred from homology"/>
<dbReference type="SUPFAM" id="SSF50494">
    <property type="entry name" value="Trypsin-like serine proteases"/>
    <property type="match status" value="1"/>
</dbReference>
<feature type="region of interest" description="Disordered" evidence="7">
    <location>
        <begin position="1"/>
        <end position="90"/>
    </location>
</feature>
<feature type="domain" description="Peptidase S1" evidence="8">
    <location>
        <begin position="282"/>
        <end position="458"/>
    </location>
</feature>
<gene>
    <name evidence="9" type="ORF">FDO65_15030</name>
</gene>
<keyword evidence="10" id="KW-1185">Reference proteome</keyword>
<dbReference type="RefSeq" id="WP_137450476.1">
    <property type="nucleotide sequence ID" value="NZ_SZZH01000003.1"/>
</dbReference>
<dbReference type="InterPro" id="IPR008256">
    <property type="entry name" value="Peptidase_S1B"/>
</dbReference>
<sequence length="467" mass="47372">MTEVDVRSSATPATWNGEGTGGLDEDGGATSGSAYGAAGPTTAVSAPVPAPAESGVVTSAEVAGDEVRGESDTGEASGDVEVSPDAETSVVTATEGQLSAEAGEESAVSDLRGIEGFVESTTLASEFSAQETGLAEAGAQELGETAEFLPILAALVPTLISSVGPVVAKGIQGALSPRARAVVRKLAPPVTAATAGRVRPGSQGALLAQIAQLLRMAQARGESGAESAAATPEAQAVIAEAAAVLETIIGTDDRVRITDTRKIPWRRICALRITFPTGAVYRGTGFFIGPRAVATAGHCVYLHGQGGWARKVEVIPGANDSDRPFGSAESVQLRSVGGWVNQRKPASDYGCVVVAPGAFNGQNLGSFGVGALTAQELVAKPAVLAGYPGDKPFAQLWGMARKIKTVAPATLGYDIDTVGGQSGAPVYINRNGNRTVVGIHNYGSGSGNSATRITAPVAQRLIAWSKL</sequence>
<evidence type="ECO:0000256" key="5">
    <source>
        <dbReference type="ARBA" id="ARBA00022825"/>
    </source>
</evidence>
<keyword evidence="4 6" id="KW-0378">Hydrolase</keyword>
<dbReference type="PANTHER" id="PTHR15462:SF8">
    <property type="entry name" value="SERINE PROTEASE"/>
    <property type="match status" value="1"/>
</dbReference>
<evidence type="ECO:0000313" key="10">
    <source>
        <dbReference type="Proteomes" id="UP000306985"/>
    </source>
</evidence>
<keyword evidence="5 6" id="KW-0720">Serine protease</keyword>
<reference evidence="9 10" key="1">
    <citation type="submission" date="2019-05" db="EMBL/GenBank/DDBJ databases">
        <title>Nakamurella sp. N5BH11, whole genome shotgun sequence.</title>
        <authorList>
            <person name="Tuo L."/>
        </authorList>
    </citation>
    <scope>NUCLEOTIDE SEQUENCE [LARGE SCALE GENOMIC DNA]</scope>
    <source>
        <strain evidence="9 10">N5BH11</strain>
    </source>
</reference>
<comment type="caution">
    <text evidence="9">The sequence shown here is derived from an EMBL/GenBank/DDBJ whole genome shotgun (WGS) entry which is preliminary data.</text>
</comment>
<feature type="compositionally biased region" description="Low complexity" evidence="7">
    <location>
        <begin position="31"/>
        <end position="57"/>
    </location>
</feature>
<dbReference type="OrthoDB" id="1855925at2"/>
<organism evidence="9 10">
    <name type="scientific">Nakamurella flava</name>
    <dbReference type="NCBI Taxonomy" id="2576308"/>
    <lineage>
        <taxon>Bacteria</taxon>
        <taxon>Bacillati</taxon>
        <taxon>Actinomycetota</taxon>
        <taxon>Actinomycetes</taxon>
        <taxon>Nakamurellales</taxon>
        <taxon>Nakamurellaceae</taxon>
        <taxon>Nakamurella</taxon>
    </lineage>
</organism>
<accession>A0A4U6QFL7</accession>
<evidence type="ECO:0000259" key="8">
    <source>
        <dbReference type="Pfam" id="PF00089"/>
    </source>
</evidence>
<protein>
    <recommendedName>
        <fullName evidence="6">Serine protease</fullName>
        <ecNumber evidence="6">3.4.21.-</ecNumber>
    </recommendedName>
</protein>
<evidence type="ECO:0000256" key="4">
    <source>
        <dbReference type="ARBA" id="ARBA00022801"/>
    </source>
</evidence>
<dbReference type="EMBL" id="SZZH01000003">
    <property type="protein sequence ID" value="TKV58816.1"/>
    <property type="molecule type" value="Genomic_DNA"/>
</dbReference>
<evidence type="ECO:0000256" key="6">
    <source>
        <dbReference type="RuleBase" id="RU004296"/>
    </source>
</evidence>
<dbReference type="PANTHER" id="PTHR15462">
    <property type="entry name" value="SERINE PROTEASE"/>
    <property type="match status" value="1"/>
</dbReference>
<dbReference type="Gene3D" id="2.40.10.10">
    <property type="entry name" value="Trypsin-like serine proteases"/>
    <property type="match status" value="2"/>
</dbReference>
<dbReference type="AlphaFoldDB" id="A0A4U6QFL7"/>
<dbReference type="GO" id="GO:0006508">
    <property type="term" value="P:proteolysis"/>
    <property type="evidence" value="ECO:0007669"/>
    <property type="project" value="UniProtKB-KW"/>
</dbReference>
<dbReference type="InterPro" id="IPR050966">
    <property type="entry name" value="Glutamyl_endopeptidase"/>
</dbReference>
<dbReference type="EC" id="3.4.21.-" evidence="6"/>
<evidence type="ECO:0000256" key="7">
    <source>
        <dbReference type="SAM" id="MobiDB-lite"/>
    </source>
</evidence>
<evidence type="ECO:0000256" key="1">
    <source>
        <dbReference type="ARBA" id="ARBA00008764"/>
    </source>
</evidence>
<dbReference type="GO" id="GO:0004252">
    <property type="term" value="F:serine-type endopeptidase activity"/>
    <property type="evidence" value="ECO:0007669"/>
    <property type="project" value="InterPro"/>
</dbReference>
<evidence type="ECO:0000256" key="2">
    <source>
        <dbReference type="ARBA" id="ARBA00022670"/>
    </source>
</evidence>
<keyword evidence="2 6" id="KW-0645">Protease</keyword>
<dbReference type="InterPro" id="IPR009003">
    <property type="entry name" value="Peptidase_S1_PA"/>
</dbReference>
<dbReference type="PRINTS" id="PR00839">
    <property type="entry name" value="V8PROTEASE"/>
</dbReference>